<proteinExistence type="predicted"/>
<organism evidence="2 3">
    <name type="scientific">Sparassis crispa</name>
    <dbReference type="NCBI Taxonomy" id="139825"/>
    <lineage>
        <taxon>Eukaryota</taxon>
        <taxon>Fungi</taxon>
        <taxon>Dikarya</taxon>
        <taxon>Basidiomycota</taxon>
        <taxon>Agaricomycotina</taxon>
        <taxon>Agaricomycetes</taxon>
        <taxon>Polyporales</taxon>
        <taxon>Sparassidaceae</taxon>
        <taxon>Sparassis</taxon>
    </lineage>
</organism>
<dbReference type="Proteomes" id="UP000287166">
    <property type="component" value="Unassembled WGS sequence"/>
</dbReference>
<feature type="region of interest" description="Disordered" evidence="1">
    <location>
        <begin position="1"/>
        <end position="24"/>
    </location>
</feature>
<evidence type="ECO:0000313" key="2">
    <source>
        <dbReference type="EMBL" id="GBE86041.1"/>
    </source>
</evidence>
<dbReference type="OrthoDB" id="2801428at2759"/>
<evidence type="ECO:0000313" key="3">
    <source>
        <dbReference type="Proteomes" id="UP000287166"/>
    </source>
</evidence>
<dbReference type="AlphaFoldDB" id="A0A401GUX9"/>
<dbReference type="RefSeq" id="XP_027616954.1">
    <property type="nucleotide sequence ID" value="XM_027761153.1"/>
</dbReference>
<name>A0A401GUX9_9APHY</name>
<evidence type="ECO:0000256" key="1">
    <source>
        <dbReference type="SAM" id="MobiDB-lite"/>
    </source>
</evidence>
<reference evidence="2 3" key="1">
    <citation type="journal article" date="2018" name="Sci. Rep.">
        <title>Genome sequence of the cauliflower mushroom Sparassis crispa (Hanabiratake) and its association with beneficial usage.</title>
        <authorList>
            <person name="Kiyama R."/>
            <person name="Furutani Y."/>
            <person name="Kawaguchi K."/>
            <person name="Nakanishi T."/>
        </authorList>
    </citation>
    <scope>NUCLEOTIDE SEQUENCE [LARGE SCALE GENOMIC DNA]</scope>
</reference>
<protein>
    <submittedName>
        <fullName evidence="2">Uncharacterized protein</fullName>
    </submittedName>
</protein>
<keyword evidence="3" id="KW-1185">Reference proteome</keyword>
<accession>A0A401GUX9</accession>
<comment type="caution">
    <text evidence="2">The sequence shown here is derived from an EMBL/GenBank/DDBJ whole genome shotgun (WGS) entry which is preliminary data.</text>
</comment>
<gene>
    <name evidence="2" type="ORF">SCP_0805650</name>
</gene>
<dbReference type="EMBL" id="BFAD01000008">
    <property type="protein sequence ID" value="GBE86041.1"/>
    <property type="molecule type" value="Genomic_DNA"/>
</dbReference>
<dbReference type="GeneID" id="38782958"/>
<sequence>MGANQSSSGDHGAFSNPDSTLQPESGMAHTRYVTRNELSSLSLADVLTLGVALREMSACDQIFKSWNDDLDSVGFGRETDLEIRVRHQISTLQDRAQMALSATERIVETHECFSQIMVERLRRAAESGGRLTPDSKVLETANSIKEHSAEVSRHVGSMCETLRHVMDTLDETQKRTPSLKDQILTWLRKVLQALTVILQVAAVVANIFVPNGIWASGALAIGSFVSSVAEKVISEMDNRGMINGDFQQMLRFFREKIPQDVQRAADSLQVFDACHQALRLELEIQERELLTVDVNVARQAEEDWKRTNTQLQQVVRRR</sequence>
<dbReference type="InParanoid" id="A0A401GUX9"/>